<dbReference type="Proteomes" id="UP000030745">
    <property type="component" value="Unassembled WGS sequence"/>
</dbReference>
<dbReference type="VEuPathDB" id="FungiDB:SPRG_08697"/>
<organism evidence="2 3">
    <name type="scientific">Saprolegnia parasitica (strain CBS 223.65)</name>
    <dbReference type="NCBI Taxonomy" id="695850"/>
    <lineage>
        <taxon>Eukaryota</taxon>
        <taxon>Sar</taxon>
        <taxon>Stramenopiles</taxon>
        <taxon>Oomycota</taxon>
        <taxon>Saprolegniomycetes</taxon>
        <taxon>Saprolegniales</taxon>
        <taxon>Saprolegniaceae</taxon>
        <taxon>Saprolegnia</taxon>
    </lineage>
</organism>
<keyword evidence="3" id="KW-1185">Reference proteome</keyword>
<evidence type="ECO:0000256" key="1">
    <source>
        <dbReference type="SAM" id="MobiDB-lite"/>
    </source>
</evidence>
<feature type="region of interest" description="Disordered" evidence="1">
    <location>
        <begin position="317"/>
        <end position="336"/>
    </location>
</feature>
<accession>A0A067C5J6</accession>
<name>A0A067C5J6_SAPPC</name>
<evidence type="ECO:0000313" key="3">
    <source>
        <dbReference type="Proteomes" id="UP000030745"/>
    </source>
</evidence>
<dbReference type="OrthoDB" id="164567at2759"/>
<reference evidence="2 3" key="1">
    <citation type="journal article" date="2013" name="PLoS Genet.">
        <title>Distinctive expansion of potential virulence genes in the genome of the oomycete fish pathogen Saprolegnia parasitica.</title>
        <authorList>
            <person name="Jiang R.H."/>
            <person name="de Bruijn I."/>
            <person name="Haas B.J."/>
            <person name="Belmonte R."/>
            <person name="Lobach L."/>
            <person name="Christie J."/>
            <person name="van den Ackerveken G."/>
            <person name="Bottin A."/>
            <person name="Bulone V."/>
            <person name="Diaz-Moreno S.M."/>
            <person name="Dumas B."/>
            <person name="Fan L."/>
            <person name="Gaulin E."/>
            <person name="Govers F."/>
            <person name="Grenville-Briggs L.J."/>
            <person name="Horner N.R."/>
            <person name="Levin J.Z."/>
            <person name="Mammella M."/>
            <person name="Meijer H.J."/>
            <person name="Morris P."/>
            <person name="Nusbaum C."/>
            <person name="Oome S."/>
            <person name="Phillips A.J."/>
            <person name="van Rooyen D."/>
            <person name="Rzeszutek E."/>
            <person name="Saraiva M."/>
            <person name="Secombes C.J."/>
            <person name="Seidl M.F."/>
            <person name="Snel B."/>
            <person name="Stassen J.H."/>
            <person name="Sykes S."/>
            <person name="Tripathy S."/>
            <person name="van den Berg H."/>
            <person name="Vega-Arreguin J.C."/>
            <person name="Wawra S."/>
            <person name="Young S.K."/>
            <person name="Zeng Q."/>
            <person name="Dieguez-Uribeondo J."/>
            <person name="Russ C."/>
            <person name="Tyler B.M."/>
            <person name="van West P."/>
        </authorList>
    </citation>
    <scope>NUCLEOTIDE SEQUENCE [LARGE SCALE GENOMIC DNA]</scope>
    <source>
        <strain evidence="2 3">CBS 223.65</strain>
    </source>
</reference>
<dbReference type="KEGG" id="spar:SPRG_08697"/>
<dbReference type="InterPro" id="IPR032675">
    <property type="entry name" value="LRR_dom_sf"/>
</dbReference>
<dbReference type="Pfam" id="PF13516">
    <property type="entry name" value="LRR_6"/>
    <property type="match status" value="1"/>
</dbReference>
<proteinExistence type="predicted"/>
<dbReference type="AlphaFoldDB" id="A0A067C5J6"/>
<dbReference type="OMA" id="SAWEYRN"/>
<dbReference type="GeneID" id="24130910"/>
<dbReference type="RefSeq" id="XP_012203330.1">
    <property type="nucleotide sequence ID" value="XM_012347940.1"/>
</dbReference>
<protein>
    <submittedName>
        <fullName evidence="2">Uncharacterized protein</fullName>
    </submittedName>
</protein>
<sequence>MDASPLDATLRHKWQSDVDASARRFVLFHVLMVLKTKYGTIDARISGIARRAELALYSRAHSMDEYRNPRTLCKRLHALIIKLYAQQSEASKKRKAPMSPTSSLVKRRKATSSFLLDGHDGALRTICTFLDTRSVMALAATNRAAQSIVPLHVTSLVLHAARLPTSARWLHQFPNLAVFRLLGDNRFGFGDVAMDDMDTSSNTAVEWALAGLETTAYPHLRALELSHVYCDGLHDPITHRIAQVTEKSPSLTSLALQGNCISDAGALALASRMTHRRHLVMDLDHNFIGEAGAAALAAVTATVSLRNNLMEPTAFQRSPTPEARYKSSAALLPPVA</sequence>
<dbReference type="InterPro" id="IPR001611">
    <property type="entry name" value="Leu-rich_rpt"/>
</dbReference>
<dbReference type="Gene3D" id="3.80.10.10">
    <property type="entry name" value="Ribonuclease Inhibitor"/>
    <property type="match status" value="1"/>
</dbReference>
<dbReference type="SMART" id="SM00368">
    <property type="entry name" value="LRR_RI"/>
    <property type="match status" value="2"/>
</dbReference>
<evidence type="ECO:0000313" key="2">
    <source>
        <dbReference type="EMBL" id="KDO26044.1"/>
    </source>
</evidence>
<gene>
    <name evidence="2" type="ORF">SPRG_08697</name>
</gene>
<dbReference type="EMBL" id="KK583227">
    <property type="protein sequence ID" value="KDO26044.1"/>
    <property type="molecule type" value="Genomic_DNA"/>
</dbReference>
<dbReference type="SUPFAM" id="SSF52047">
    <property type="entry name" value="RNI-like"/>
    <property type="match status" value="1"/>
</dbReference>